<evidence type="ECO:0008006" key="4">
    <source>
        <dbReference type="Google" id="ProtNLM"/>
    </source>
</evidence>
<dbReference type="SUPFAM" id="SSF46785">
    <property type="entry name" value="Winged helix' DNA-binding domain"/>
    <property type="match status" value="1"/>
</dbReference>
<protein>
    <recommendedName>
        <fullName evidence="4">ArsR family transcriptional regulator</fullName>
    </recommendedName>
</protein>
<dbReference type="STRING" id="304371.MCP_2994"/>
<reference evidence="2 3" key="1">
    <citation type="journal article" date="2007" name="Appl. Environ. Microbiol.">
        <title>Isolation of key methanogens for global methane emission from rice paddy fields: a novel isolate affiliated with the clone cluster rice cluster I.</title>
        <authorList>
            <person name="Sakai S."/>
            <person name="Imachi H."/>
            <person name="Sekiguchi Y."/>
            <person name="Ohashi A."/>
            <person name="Harada H."/>
            <person name="Kamagata Y."/>
        </authorList>
    </citation>
    <scope>NUCLEOTIDE SEQUENCE [LARGE SCALE GENOMIC DNA]</scope>
    <source>
        <strain evidence="3">DSM 17711 / JCM 13418 / NBRC 101707 / SANAE</strain>
    </source>
</reference>
<dbReference type="GO" id="GO:0003700">
    <property type="term" value="F:DNA-binding transcription factor activity"/>
    <property type="evidence" value="ECO:0007669"/>
    <property type="project" value="InterPro"/>
</dbReference>
<evidence type="ECO:0000256" key="1">
    <source>
        <dbReference type="SAM" id="Coils"/>
    </source>
</evidence>
<dbReference type="eggNOG" id="arCOG00734">
    <property type="taxonomic scope" value="Archaea"/>
</dbReference>
<dbReference type="GeneID" id="8682935"/>
<evidence type="ECO:0000313" key="2">
    <source>
        <dbReference type="EMBL" id="BAI63066.1"/>
    </source>
</evidence>
<keyword evidence="1" id="KW-0175">Coiled coil</keyword>
<dbReference type="AlphaFoldDB" id="D1Z2Z4"/>
<evidence type="ECO:0000313" key="3">
    <source>
        <dbReference type="Proteomes" id="UP000001882"/>
    </source>
</evidence>
<dbReference type="EMBL" id="AP011532">
    <property type="protein sequence ID" value="BAI63066.1"/>
    <property type="molecule type" value="Genomic_DNA"/>
</dbReference>
<gene>
    <name evidence="2" type="ordered locus">MCP_2994</name>
</gene>
<dbReference type="InterPro" id="IPR036388">
    <property type="entry name" value="WH-like_DNA-bd_sf"/>
</dbReference>
<keyword evidence="3" id="KW-1185">Reference proteome</keyword>
<dbReference type="OrthoDB" id="134936at2157"/>
<dbReference type="RefSeq" id="WP_012901736.1">
    <property type="nucleotide sequence ID" value="NC_013665.1"/>
</dbReference>
<dbReference type="Proteomes" id="UP000001882">
    <property type="component" value="Chromosome"/>
</dbReference>
<dbReference type="InterPro" id="IPR036390">
    <property type="entry name" value="WH_DNA-bd_sf"/>
</dbReference>
<dbReference type="InterPro" id="IPR011991">
    <property type="entry name" value="ArsR-like_HTH"/>
</dbReference>
<reference evidence="3" key="3">
    <citation type="journal article" date="2011" name="PLoS ONE">
        <title>Genome sequence of a mesophilic hydrogenotrophic methanogen Methanocella paludicola, the first cultivated representative of the order Methanocellales.</title>
        <authorList>
            <person name="Sakai S."/>
            <person name="Takaki Y."/>
            <person name="Shimamura S."/>
            <person name="Sekine M."/>
            <person name="Tajima T."/>
            <person name="Kosugi H."/>
            <person name="Ichikawa N."/>
            <person name="Tasumi E."/>
            <person name="Hiraki A.T."/>
            <person name="Shimizu A."/>
            <person name="Kato Y."/>
            <person name="Nishiko R."/>
            <person name="Mori K."/>
            <person name="Fujita N."/>
            <person name="Imachi H."/>
            <person name="Takai K."/>
        </authorList>
    </citation>
    <scope>NUCLEOTIDE SEQUENCE [LARGE SCALE GENOMIC DNA]</scope>
    <source>
        <strain evidence="3">DSM 17711 / JCM 13418 / NBRC 101707 / SANAE</strain>
    </source>
</reference>
<dbReference type="Gene3D" id="1.10.10.10">
    <property type="entry name" value="Winged helix-like DNA-binding domain superfamily/Winged helix DNA-binding domain"/>
    <property type="match status" value="1"/>
</dbReference>
<dbReference type="KEGG" id="mpd:MCP_2994"/>
<sequence length="269" mass="30748">MRKDRIEERIAGIERDMKELRSEVRQEIMSMSSELKEAQLALVEDMMCDIQDTMSVGYRQIAYELSISGAEKRFREQMSYDCPPGDNREECIDHFVCDHLRKGIVSLDAAPPGMEGEARKSIIDQDDRESETFKGTPCEYCQGIYVSERDRLLEMGEKFSAYRKSLYVKRSRPYYKQLPDDLTVSELIEPLSHRARFVMLKNLTSGSMSFRDLGDVTGYGGGHLIYHLNKLVSAGLVSKEDSGLYAITDRGIDVMEVIRKMYGGPSTRF</sequence>
<proteinExistence type="predicted"/>
<organism evidence="2 3">
    <name type="scientific">Methanocella paludicola (strain DSM 17711 / JCM 13418 / NBRC 101707 / SANAE)</name>
    <dbReference type="NCBI Taxonomy" id="304371"/>
    <lineage>
        <taxon>Archaea</taxon>
        <taxon>Methanobacteriati</taxon>
        <taxon>Methanobacteriota</taxon>
        <taxon>Stenosarchaea group</taxon>
        <taxon>Methanomicrobia</taxon>
        <taxon>Methanocellales</taxon>
        <taxon>Methanocellaceae</taxon>
        <taxon>Methanocella</taxon>
    </lineage>
</organism>
<accession>D1Z2Z4</accession>
<reference evidence="2 3" key="2">
    <citation type="journal article" date="2008" name="Int. J. Syst. Evol. Microbiol.">
        <title>Methanocella paludicola gen. nov., sp. nov., a methane-producing archaeon, the first isolate of the lineage 'Rice Cluster I', and proposal of the new archaeal order Methanocellales ord. nov.</title>
        <authorList>
            <person name="Sakai S."/>
            <person name="Imachi H."/>
            <person name="Hanada S."/>
            <person name="Ohashi A."/>
            <person name="Harada H."/>
            <person name="Kamagata Y."/>
        </authorList>
    </citation>
    <scope>NUCLEOTIDE SEQUENCE [LARGE SCALE GENOMIC DNA]</scope>
    <source>
        <strain evidence="3">DSM 17711 / JCM 13418 / NBRC 101707 / SANAE</strain>
    </source>
</reference>
<dbReference type="CDD" id="cd00090">
    <property type="entry name" value="HTH_ARSR"/>
    <property type="match status" value="1"/>
</dbReference>
<dbReference type="InParanoid" id="D1Z2Z4"/>
<name>D1Z2Z4_METPS</name>
<feature type="coiled-coil region" evidence="1">
    <location>
        <begin position="3"/>
        <end position="41"/>
    </location>
</feature>